<dbReference type="Proteomes" id="UP000230886">
    <property type="component" value="Unassembled WGS sequence"/>
</dbReference>
<dbReference type="RefSeq" id="WP_099698481.1">
    <property type="nucleotide sequence ID" value="NZ_NOVD01000033.1"/>
</dbReference>
<gene>
    <name evidence="1" type="ORF">CHR55_26805</name>
</gene>
<accession>A0A2A5J3X1</accession>
<dbReference type="EMBL" id="NOVD01000033">
    <property type="protein sequence ID" value="PCK24290.1"/>
    <property type="molecule type" value="Genomic_DNA"/>
</dbReference>
<reference evidence="1 2" key="1">
    <citation type="submission" date="2017-07" db="EMBL/GenBank/DDBJ databases">
        <title>Draft sequence of Rhodococcus enclensis 23b-28.</title>
        <authorList>
            <person name="Besaury L."/>
            <person name="Sancelme M."/>
            <person name="Amato P."/>
            <person name="Lallement A."/>
            <person name="Delort A.-M."/>
        </authorList>
    </citation>
    <scope>NUCLEOTIDE SEQUENCE [LARGE SCALE GENOMIC DNA]</scope>
    <source>
        <strain evidence="1 2">23b-28</strain>
    </source>
</reference>
<evidence type="ECO:0000313" key="1">
    <source>
        <dbReference type="EMBL" id="PCK24290.1"/>
    </source>
</evidence>
<comment type="caution">
    <text evidence="1">The sequence shown here is derived from an EMBL/GenBank/DDBJ whole genome shotgun (WGS) entry which is preliminary data.</text>
</comment>
<protein>
    <submittedName>
        <fullName evidence="1">Uncharacterized protein</fullName>
    </submittedName>
</protein>
<proteinExistence type="predicted"/>
<sequence>MPLTKKLSEMYDDALTALAAASQRPANVVNVDGQYAIRVDLEYNRYVVATNAPRGLWDEPDASESWLVRIFQTGDDGTDTLFGEAKKPWLIDAFDSAVEQLESDGNIIVADVEFGSIRHTSELG</sequence>
<dbReference type="AlphaFoldDB" id="A0A2A5J3X1"/>
<name>A0A2A5J3X1_RHOSG</name>
<evidence type="ECO:0000313" key="2">
    <source>
        <dbReference type="Proteomes" id="UP000230886"/>
    </source>
</evidence>
<organism evidence="1 2">
    <name type="scientific">Rhodococcus qingshengii</name>
    <dbReference type="NCBI Taxonomy" id="334542"/>
    <lineage>
        <taxon>Bacteria</taxon>
        <taxon>Bacillati</taxon>
        <taxon>Actinomycetota</taxon>
        <taxon>Actinomycetes</taxon>
        <taxon>Mycobacteriales</taxon>
        <taxon>Nocardiaceae</taxon>
        <taxon>Rhodococcus</taxon>
        <taxon>Rhodococcus erythropolis group</taxon>
    </lineage>
</organism>